<dbReference type="GO" id="GO:0042840">
    <property type="term" value="P:D-glucuronate catabolic process"/>
    <property type="evidence" value="ECO:0007669"/>
    <property type="project" value="TreeGrafter"/>
</dbReference>
<name>C5BKW8_TERTT</name>
<comment type="cofactor">
    <cofactor evidence="11">
        <name>Fe(2+)</name>
        <dbReference type="ChEBI" id="CHEBI:29033"/>
    </cofactor>
    <cofactor evidence="11">
        <name>Mn(2+)</name>
        <dbReference type="ChEBI" id="CHEBI:29035"/>
    </cofactor>
</comment>
<evidence type="ECO:0000256" key="4">
    <source>
        <dbReference type="ARBA" id="ARBA00007389"/>
    </source>
</evidence>
<keyword evidence="13" id="KW-1185">Reference proteome</keyword>
<dbReference type="NCBIfam" id="TIGR00695">
    <property type="entry name" value="uxuA"/>
    <property type="match status" value="1"/>
</dbReference>
<organism evidence="12 13">
    <name type="scientific">Teredinibacter turnerae (strain ATCC 39867 / T7901)</name>
    <dbReference type="NCBI Taxonomy" id="377629"/>
    <lineage>
        <taxon>Bacteria</taxon>
        <taxon>Pseudomonadati</taxon>
        <taxon>Pseudomonadota</taxon>
        <taxon>Gammaproteobacteria</taxon>
        <taxon>Cellvibrionales</taxon>
        <taxon>Cellvibrionaceae</taxon>
        <taxon>Teredinibacter</taxon>
    </lineage>
</organism>
<dbReference type="InterPro" id="IPR004628">
    <property type="entry name" value="Man_deHydtase"/>
</dbReference>
<dbReference type="eggNOG" id="COG1312">
    <property type="taxonomic scope" value="Bacteria"/>
</dbReference>
<dbReference type="SUPFAM" id="SSF51658">
    <property type="entry name" value="Xylose isomerase-like"/>
    <property type="match status" value="1"/>
</dbReference>
<dbReference type="EC" id="4.2.1.8" evidence="5 11"/>
<dbReference type="GO" id="GO:0030145">
    <property type="term" value="F:manganese ion binding"/>
    <property type="evidence" value="ECO:0007669"/>
    <property type="project" value="TreeGrafter"/>
</dbReference>
<dbReference type="PANTHER" id="PTHR30387">
    <property type="entry name" value="MANNONATE DEHYDRATASE"/>
    <property type="match status" value="1"/>
</dbReference>
<dbReference type="KEGG" id="ttu:TERTU_0111"/>
<evidence type="ECO:0000256" key="3">
    <source>
        <dbReference type="ARBA" id="ARBA00004892"/>
    </source>
</evidence>
<keyword evidence="9 11" id="KW-0456">Lyase</keyword>
<dbReference type="EMBL" id="CP001614">
    <property type="protein sequence ID" value="ACR13260.1"/>
    <property type="molecule type" value="Genomic_DNA"/>
</dbReference>
<dbReference type="AlphaFoldDB" id="C5BKW8"/>
<protein>
    <recommendedName>
        <fullName evidence="6 11">Mannonate dehydratase</fullName>
        <ecNumber evidence="5 11">4.2.1.8</ecNumber>
    </recommendedName>
    <alternativeName>
        <fullName evidence="10 11">D-mannonate hydro-lyase</fullName>
    </alternativeName>
</protein>
<dbReference type="InterPro" id="IPR036237">
    <property type="entry name" value="Xyl_isomerase-like_sf"/>
</dbReference>
<reference evidence="12 13" key="1">
    <citation type="journal article" date="2009" name="PLoS ONE">
        <title>The complete genome of Teredinibacter turnerae T7901: an intracellular endosymbiont of marine wood-boring bivalves (shipworms).</title>
        <authorList>
            <person name="Yang J.C."/>
            <person name="Madupu R."/>
            <person name="Durkin A.S."/>
            <person name="Ekborg N.A."/>
            <person name="Pedamallu C.S."/>
            <person name="Hostetler J.B."/>
            <person name="Radune D."/>
            <person name="Toms B.S."/>
            <person name="Henrissat B."/>
            <person name="Coutinho P.M."/>
            <person name="Schwarz S."/>
            <person name="Field L."/>
            <person name="Trindade-Silva A.E."/>
            <person name="Soares C.A.G."/>
            <person name="Elshahawi S."/>
            <person name="Hanora A."/>
            <person name="Schmidt E.W."/>
            <person name="Haygood M.G."/>
            <person name="Posfai J."/>
            <person name="Benner J."/>
            <person name="Madinger C."/>
            <person name="Nove J."/>
            <person name="Anton B."/>
            <person name="Chaudhary K."/>
            <person name="Foster J."/>
            <person name="Holman A."/>
            <person name="Kumar S."/>
            <person name="Lessard P.A."/>
            <person name="Luyten Y.A."/>
            <person name="Slatko B."/>
            <person name="Wood N."/>
            <person name="Wu B."/>
            <person name="Teplitski M."/>
            <person name="Mougous J.D."/>
            <person name="Ward N."/>
            <person name="Eisen J.A."/>
            <person name="Badger J.H."/>
            <person name="Distel D.L."/>
        </authorList>
    </citation>
    <scope>NUCLEOTIDE SEQUENCE [LARGE SCALE GENOMIC DNA]</scope>
    <source>
        <strain evidence="13">ATCC 39867 / T7901</strain>
    </source>
</reference>
<accession>C5BKW8</accession>
<evidence type="ECO:0000256" key="2">
    <source>
        <dbReference type="ARBA" id="ARBA00002713"/>
    </source>
</evidence>
<dbReference type="STRING" id="377629.TERTU_0111"/>
<evidence type="ECO:0000256" key="1">
    <source>
        <dbReference type="ARBA" id="ARBA00001794"/>
    </source>
</evidence>
<evidence type="ECO:0000313" key="13">
    <source>
        <dbReference type="Proteomes" id="UP000009080"/>
    </source>
</evidence>
<comment type="function">
    <text evidence="2 11">Catalyzes the dehydration of D-mannonate.</text>
</comment>
<dbReference type="NCBIfam" id="NF003027">
    <property type="entry name" value="PRK03906.1"/>
    <property type="match status" value="1"/>
</dbReference>
<evidence type="ECO:0000256" key="5">
    <source>
        <dbReference type="ARBA" id="ARBA00012927"/>
    </source>
</evidence>
<keyword evidence="7 11" id="KW-0408">Iron</keyword>
<evidence type="ECO:0000256" key="8">
    <source>
        <dbReference type="ARBA" id="ARBA00023211"/>
    </source>
</evidence>
<comment type="similarity">
    <text evidence="4 11">Belongs to the mannonate dehydratase family.</text>
</comment>
<evidence type="ECO:0000256" key="11">
    <source>
        <dbReference type="HAMAP-Rule" id="MF_00106"/>
    </source>
</evidence>
<evidence type="ECO:0000256" key="7">
    <source>
        <dbReference type="ARBA" id="ARBA00023004"/>
    </source>
</evidence>
<dbReference type="PIRSF" id="PIRSF016049">
    <property type="entry name" value="Man_dehyd"/>
    <property type="match status" value="1"/>
</dbReference>
<dbReference type="GO" id="GO:0008927">
    <property type="term" value="F:mannonate dehydratase activity"/>
    <property type="evidence" value="ECO:0007669"/>
    <property type="project" value="UniProtKB-UniRule"/>
</dbReference>
<comment type="catalytic activity">
    <reaction evidence="1 11">
        <text>D-mannonate = 2-dehydro-3-deoxy-D-gluconate + H2O</text>
        <dbReference type="Rhea" id="RHEA:20097"/>
        <dbReference type="ChEBI" id="CHEBI:15377"/>
        <dbReference type="ChEBI" id="CHEBI:17767"/>
        <dbReference type="ChEBI" id="CHEBI:57990"/>
        <dbReference type="EC" id="4.2.1.8"/>
    </reaction>
</comment>
<dbReference type="UniPathway" id="UPA00246"/>
<dbReference type="PANTHER" id="PTHR30387:SF2">
    <property type="entry name" value="MANNONATE DEHYDRATASE"/>
    <property type="match status" value="1"/>
</dbReference>
<dbReference type="Proteomes" id="UP000009080">
    <property type="component" value="Chromosome"/>
</dbReference>
<dbReference type="HOGENOM" id="CLU_058621_2_0_6"/>
<comment type="pathway">
    <text evidence="3 11">Carbohydrate metabolism; pentose and glucuronate interconversion.</text>
</comment>
<evidence type="ECO:0000256" key="10">
    <source>
        <dbReference type="ARBA" id="ARBA00033474"/>
    </source>
</evidence>
<evidence type="ECO:0000256" key="6">
    <source>
        <dbReference type="ARBA" id="ARBA00016339"/>
    </source>
</evidence>
<gene>
    <name evidence="11 12" type="primary">uxuA</name>
    <name evidence="12" type="ordered locus">TERTU_0111</name>
</gene>
<proteinExistence type="inferred from homology"/>
<dbReference type="Pfam" id="PF03786">
    <property type="entry name" value="UxuA"/>
    <property type="match status" value="1"/>
</dbReference>
<evidence type="ECO:0000313" key="12">
    <source>
        <dbReference type="EMBL" id="ACR13260.1"/>
    </source>
</evidence>
<keyword evidence="8 11" id="KW-0464">Manganese</keyword>
<evidence type="ECO:0000256" key="9">
    <source>
        <dbReference type="ARBA" id="ARBA00023239"/>
    </source>
</evidence>
<dbReference type="OrthoDB" id="9780250at2"/>
<dbReference type="RefSeq" id="WP_015819373.1">
    <property type="nucleotide sequence ID" value="NC_012997.1"/>
</dbReference>
<dbReference type="GO" id="GO:0008198">
    <property type="term" value="F:ferrous iron binding"/>
    <property type="evidence" value="ECO:0007669"/>
    <property type="project" value="TreeGrafter"/>
</dbReference>
<dbReference type="HAMAP" id="MF_00106">
    <property type="entry name" value="UxuA"/>
    <property type="match status" value="1"/>
</dbReference>
<dbReference type="Gene3D" id="3.20.20.150">
    <property type="entry name" value="Divalent-metal-dependent TIM barrel enzymes"/>
    <property type="match status" value="1"/>
</dbReference>
<sequence>MNAPLMEHTMRWFGPADPVSLSDLRQAGCAGVVTALHHIPNGVVWQQADIEARKREIEAAGMRWNVVESLPVHEDIKSQQSGFEQLIENYKESLRNLAACDVRVVTYNFMPLLDWTRTDLGYAMPDGGKALRFDMIQVAAYDIHILQRPDAAADYSEIVQQLAAEKVAAMSDDDKIALEKTIVAGLPGSEVSFSTEAFLEAIMAYHDIGPEQYKANLIYFLQAICPLADELGIKLVVHPDDPPFAIYGLPRVVSTAQDLRDIFSAVPNPSNGLCFCAGSFSIRADNNLTEMVREFGERIHFIHLRNTQREEYGSFHESQHLNGSIDMYDVVNAIMDVSEARNESIAMRPDHGHQILDDLKKRANPGYSAIGRLKGLAELRGLELGIYRARQH</sequence>